<dbReference type="EMBL" id="JAPESX010000183">
    <property type="protein sequence ID" value="KAJ8122725.1"/>
    <property type="molecule type" value="Genomic_DNA"/>
</dbReference>
<dbReference type="Proteomes" id="UP001153334">
    <property type="component" value="Unassembled WGS sequence"/>
</dbReference>
<keyword evidence="2" id="KW-1185">Reference proteome</keyword>
<protein>
    <submittedName>
        <fullName evidence="1">Uncharacterized protein</fullName>
    </submittedName>
</protein>
<evidence type="ECO:0000313" key="2">
    <source>
        <dbReference type="Proteomes" id="UP001153334"/>
    </source>
</evidence>
<organism evidence="1 2">
    <name type="scientific">Nemania bipapillata</name>
    <dbReference type="NCBI Taxonomy" id="110536"/>
    <lineage>
        <taxon>Eukaryota</taxon>
        <taxon>Fungi</taxon>
        <taxon>Dikarya</taxon>
        <taxon>Ascomycota</taxon>
        <taxon>Pezizomycotina</taxon>
        <taxon>Sordariomycetes</taxon>
        <taxon>Xylariomycetidae</taxon>
        <taxon>Xylariales</taxon>
        <taxon>Xylariaceae</taxon>
        <taxon>Nemania</taxon>
    </lineage>
</organism>
<accession>A0ACC2J5N8</accession>
<gene>
    <name evidence="1" type="ORF">ONZ43_g1149</name>
</gene>
<proteinExistence type="predicted"/>
<comment type="caution">
    <text evidence="1">The sequence shown here is derived from an EMBL/GenBank/DDBJ whole genome shotgun (WGS) entry which is preliminary data.</text>
</comment>
<name>A0ACC2J5N8_9PEZI</name>
<evidence type="ECO:0000313" key="1">
    <source>
        <dbReference type="EMBL" id="KAJ8122725.1"/>
    </source>
</evidence>
<sequence>MHPAGYDGQPVDYHPYNSSSPKISQYCASQSFEPLDFLGEGFSYNSSPTSQTTPLSEQILTPDSDLPLLATGADYSPYLGQQQLQQGPPSPATPSAKRVFLTPPPSSYKADKTDNLFHSAVGNPLNWSNMSNSQQLNPPQFSWDAHANMANHNMGPQPPSYSNQLPRHMPSSTYDASSFHLQHAMGAESMGPASDATLVSHLPERSPVPSFHEESPHDKGDIGDPFQFDDDDTRNLHTPAGHPSGTDGTKTSIPYAQLLRKAFLSANDHKMKLQEIYQWFRDNTDKAKRDSKGWQNSIRHNLSMNAIGLYEMECKARPDIAKEIRFAGAALHHTKDLAQRG</sequence>
<reference evidence="1" key="1">
    <citation type="submission" date="2022-11" db="EMBL/GenBank/DDBJ databases">
        <title>Genome Sequence of Nemania bipapillata.</title>
        <authorList>
            <person name="Buettner E."/>
        </authorList>
    </citation>
    <scope>NUCLEOTIDE SEQUENCE</scope>
    <source>
        <strain evidence="1">CP14</strain>
    </source>
</reference>